<dbReference type="SUPFAM" id="SSF52540">
    <property type="entry name" value="P-loop containing nucleoside triphosphate hydrolases"/>
    <property type="match status" value="1"/>
</dbReference>
<dbReference type="STRING" id="797515.HMPREF9103_03120"/>
<dbReference type="Proteomes" id="UP000004625">
    <property type="component" value="Unassembled WGS sequence"/>
</dbReference>
<dbReference type="PATRIC" id="fig|797515.3.peg.2835"/>
<dbReference type="Gene3D" id="3.40.50.300">
    <property type="entry name" value="P-loop containing nucleotide triphosphate hydrolases"/>
    <property type="match status" value="1"/>
</dbReference>
<accession>G9ZTN5</accession>
<dbReference type="HOGENOM" id="CLU_068199_1_1_9"/>
<dbReference type="Pfam" id="PF03205">
    <property type="entry name" value="MobB"/>
    <property type="match status" value="1"/>
</dbReference>
<keyword evidence="3" id="KW-1185">Reference proteome</keyword>
<sequence>MAPTLQVIGFKKSGKTLVIESMVKQLVEQNIAVSVLKHDAHNAAMDKNGTDSDRFFKAGAMTVTLKSDTNYFTHKRTTPDATIAELVAELPDQPQIVLAEGFKNDHFDKLALLRPTDHKADLASFTHIIKYASLLPHSGADLVGLNAIMNWFTTDYLERRDLK</sequence>
<dbReference type="PANTHER" id="PTHR40072">
    <property type="entry name" value="MOLYBDOPTERIN-GUANINE DINUCLEOTIDE BIOSYNTHESIS ADAPTER PROTEIN-RELATED"/>
    <property type="match status" value="1"/>
</dbReference>
<reference evidence="2 3" key="1">
    <citation type="submission" date="2011-09" db="EMBL/GenBank/DDBJ databases">
        <authorList>
            <person name="Weinstock G."/>
            <person name="Sodergren E."/>
            <person name="Clifton S."/>
            <person name="Fulton L."/>
            <person name="Fulton B."/>
            <person name="Courtney L."/>
            <person name="Fronick C."/>
            <person name="Harrison M."/>
            <person name="Strong C."/>
            <person name="Farmer C."/>
            <person name="Delahaunty K."/>
            <person name="Markovic C."/>
            <person name="Hall O."/>
            <person name="Minx P."/>
            <person name="Tomlinson C."/>
            <person name="Mitreva M."/>
            <person name="Hou S."/>
            <person name="Chen J."/>
            <person name="Wollam A."/>
            <person name="Pepin K.H."/>
            <person name="Johnson M."/>
            <person name="Bhonagiri V."/>
            <person name="Zhang X."/>
            <person name="Suruliraj S."/>
            <person name="Warren W."/>
            <person name="Chinwalla A."/>
            <person name="Mardis E.R."/>
            <person name="Wilson R.K."/>
        </authorList>
    </citation>
    <scope>NUCLEOTIDE SEQUENCE [LARGE SCALE GENOMIC DNA]</scope>
    <source>
        <strain evidence="2 3">F0439</strain>
    </source>
</reference>
<dbReference type="NCBIfam" id="TIGR00176">
    <property type="entry name" value="mobB"/>
    <property type="match status" value="1"/>
</dbReference>
<dbReference type="RefSeq" id="WP_008215397.1">
    <property type="nucleotide sequence ID" value="NZ_JH415063.1"/>
</dbReference>
<dbReference type="eggNOG" id="COG1763">
    <property type="taxonomic scope" value="Bacteria"/>
</dbReference>
<evidence type="ECO:0000313" key="2">
    <source>
        <dbReference type="EMBL" id="EHL95148.1"/>
    </source>
</evidence>
<evidence type="ECO:0000313" key="3">
    <source>
        <dbReference type="Proteomes" id="UP000004625"/>
    </source>
</evidence>
<organism evidence="2 3">
    <name type="scientific">Lentilactobacillus parafarraginis F0439</name>
    <dbReference type="NCBI Taxonomy" id="797515"/>
    <lineage>
        <taxon>Bacteria</taxon>
        <taxon>Bacillati</taxon>
        <taxon>Bacillota</taxon>
        <taxon>Bacilli</taxon>
        <taxon>Lactobacillales</taxon>
        <taxon>Lactobacillaceae</taxon>
        <taxon>Lentilactobacillus</taxon>
    </lineage>
</organism>
<feature type="domain" description="Molybdopterin-guanine dinucleotide biosynthesis protein B (MobB)" evidence="1">
    <location>
        <begin position="5"/>
        <end position="122"/>
    </location>
</feature>
<dbReference type="InterPro" id="IPR004435">
    <property type="entry name" value="MobB_dom"/>
</dbReference>
<dbReference type="AlphaFoldDB" id="G9ZTN5"/>
<dbReference type="InterPro" id="IPR027417">
    <property type="entry name" value="P-loop_NTPase"/>
</dbReference>
<comment type="caution">
    <text evidence="2">The sequence shown here is derived from an EMBL/GenBank/DDBJ whole genome shotgun (WGS) entry which is preliminary data.</text>
</comment>
<dbReference type="GO" id="GO:0006777">
    <property type="term" value="P:Mo-molybdopterin cofactor biosynthetic process"/>
    <property type="evidence" value="ECO:0007669"/>
    <property type="project" value="InterPro"/>
</dbReference>
<dbReference type="EMBL" id="AGEY01000211">
    <property type="protein sequence ID" value="EHL95148.1"/>
    <property type="molecule type" value="Genomic_DNA"/>
</dbReference>
<dbReference type="InterPro" id="IPR052539">
    <property type="entry name" value="MGD_biosynthesis_adapter"/>
</dbReference>
<gene>
    <name evidence="2" type="ORF">HMPREF9103_03120</name>
</gene>
<name>G9ZTN5_9LACO</name>
<dbReference type="GO" id="GO:0005525">
    <property type="term" value="F:GTP binding"/>
    <property type="evidence" value="ECO:0007669"/>
    <property type="project" value="InterPro"/>
</dbReference>
<dbReference type="PANTHER" id="PTHR40072:SF1">
    <property type="entry name" value="MOLYBDOPTERIN-GUANINE DINUCLEOTIDE BIOSYNTHESIS ADAPTER PROTEIN"/>
    <property type="match status" value="1"/>
</dbReference>
<protein>
    <submittedName>
        <fullName evidence="2">Molybdopterin-guanine dinucleotide biosynthesis protein B</fullName>
    </submittedName>
</protein>
<proteinExistence type="predicted"/>
<evidence type="ECO:0000259" key="1">
    <source>
        <dbReference type="Pfam" id="PF03205"/>
    </source>
</evidence>